<evidence type="ECO:0000313" key="3">
    <source>
        <dbReference type="Proteomes" id="UP001219518"/>
    </source>
</evidence>
<dbReference type="SUPFAM" id="SSF54695">
    <property type="entry name" value="POZ domain"/>
    <property type="match status" value="1"/>
</dbReference>
<dbReference type="Pfam" id="PF00651">
    <property type="entry name" value="BTB"/>
    <property type="match status" value="1"/>
</dbReference>
<dbReference type="EMBL" id="JAHWGI010001444">
    <property type="protein sequence ID" value="KAK3933417.1"/>
    <property type="molecule type" value="Genomic_DNA"/>
</dbReference>
<evidence type="ECO:0000259" key="1">
    <source>
        <dbReference type="PROSITE" id="PS50097"/>
    </source>
</evidence>
<comment type="caution">
    <text evidence="2">The sequence shown here is derived from an EMBL/GenBank/DDBJ whole genome shotgun (WGS) entry which is preliminary data.</text>
</comment>
<feature type="domain" description="BTB" evidence="1">
    <location>
        <begin position="29"/>
        <end position="98"/>
    </location>
</feature>
<dbReference type="Proteomes" id="UP001219518">
    <property type="component" value="Unassembled WGS sequence"/>
</dbReference>
<accession>A0AAE1I4S1</accession>
<keyword evidence="3" id="KW-1185">Reference proteome</keyword>
<reference evidence="2" key="1">
    <citation type="submission" date="2021-07" db="EMBL/GenBank/DDBJ databases">
        <authorList>
            <person name="Catto M.A."/>
            <person name="Jacobson A."/>
            <person name="Kennedy G."/>
            <person name="Labadie P."/>
            <person name="Hunt B.G."/>
            <person name="Srinivasan R."/>
        </authorList>
    </citation>
    <scope>NUCLEOTIDE SEQUENCE</scope>
    <source>
        <strain evidence="2">PL_HMW_Pooled</strain>
        <tissue evidence="2">Head</tissue>
    </source>
</reference>
<dbReference type="PANTHER" id="PTHR45774">
    <property type="entry name" value="BTB/POZ DOMAIN-CONTAINING"/>
    <property type="match status" value="1"/>
</dbReference>
<protein>
    <submittedName>
        <fullName evidence="2">BTB/POZ domain-containing protein 6-A</fullName>
    </submittedName>
</protein>
<name>A0AAE1I4S1_9NEOP</name>
<dbReference type="SMART" id="SM00225">
    <property type="entry name" value="BTB"/>
    <property type="match status" value="1"/>
</dbReference>
<organism evidence="2 3">
    <name type="scientific">Frankliniella fusca</name>
    <dbReference type="NCBI Taxonomy" id="407009"/>
    <lineage>
        <taxon>Eukaryota</taxon>
        <taxon>Metazoa</taxon>
        <taxon>Ecdysozoa</taxon>
        <taxon>Arthropoda</taxon>
        <taxon>Hexapoda</taxon>
        <taxon>Insecta</taxon>
        <taxon>Pterygota</taxon>
        <taxon>Neoptera</taxon>
        <taxon>Paraneoptera</taxon>
        <taxon>Thysanoptera</taxon>
        <taxon>Terebrantia</taxon>
        <taxon>Thripoidea</taxon>
        <taxon>Thripidae</taxon>
        <taxon>Frankliniella</taxon>
    </lineage>
</organism>
<gene>
    <name evidence="2" type="ORF">KUF71_018006</name>
</gene>
<sequence>MAATVKPQLHPPYTLLSRLGNLLQTSQWSDCMFLVGEGQCKQEFRAHRILLAACSPVFEAMCFGPLAEKSDILIPDLEPKAFQVLLQYVYTDSVQFSSVEEACNVLYAAKKYLISNLSQLCHSYVKRNMQAKDVVTVYEYAKLLGEDALYEPCLLMLKKYAVEVLNDATHHLSSSSVVELLGSDAINGCECCLIEGALSWAKRECEEQGVLATVTNQRLILEDCCAWRQLRFLTLSPQQFNRICEIEGLLTREEVAFIKEFLHLHKNFDEKRGSQCVNMCNSTSCPGSVSFDEISICEKNSNVVVVRDKWKRRRLNMVLSSPHKPENLDNWVDPQLKISQPVANPNLSIAIPASISDILRCRQEVGYRLSLCRRPLLKQSATILGPIELQVAMRVSAPIDLRAIQVNSRLIPASAVLQRCNYYCEKLEVRILDETGKLLTDSQFSDRVQYNTEIMVHLKKFVRLTQDRTYNIVVKLLDESAEYPLSFLGQFARSQEINFDFMDRTAKMGSGFVNRLDMGFIRGFAYS</sequence>
<evidence type="ECO:0000313" key="2">
    <source>
        <dbReference type="EMBL" id="KAK3933417.1"/>
    </source>
</evidence>
<dbReference type="AlphaFoldDB" id="A0AAE1I4S1"/>
<dbReference type="InterPro" id="IPR011333">
    <property type="entry name" value="SKP1/BTB/POZ_sf"/>
</dbReference>
<dbReference type="Gene3D" id="3.30.710.10">
    <property type="entry name" value="Potassium Channel Kv1.1, Chain A"/>
    <property type="match status" value="1"/>
</dbReference>
<dbReference type="InterPro" id="IPR000210">
    <property type="entry name" value="BTB/POZ_dom"/>
</dbReference>
<reference evidence="2" key="2">
    <citation type="journal article" date="2023" name="BMC Genomics">
        <title>Pest status, molecular evolution, and epigenetic factors derived from the genome assembly of Frankliniella fusca, a thysanopteran phytovirus vector.</title>
        <authorList>
            <person name="Catto M.A."/>
            <person name="Labadie P.E."/>
            <person name="Jacobson A.L."/>
            <person name="Kennedy G.G."/>
            <person name="Srinivasan R."/>
            <person name="Hunt B.G."/>
        </authorList>
    </citation>
    <scope>NUCLEOTIDE SEQUENCE</scope>
    <source>
        <strain evidence="2">PL_HMW_Pooled</strain>
    </source>
</reference>
<proteinExistence type="predicted"/>
<dbReference type="PROSITE" id="PS50097">
    <property type="entry name" value="BTB"/>
    <property type="match status" value="1"/>
</dbReference>